<evidence type="ECO:0000259" key="6">
    <source>
        <dbReference type="Pfam" id="PF00749"/>
    </source>
</evidence>
<comment type="similarity">
    <text evidence="5">Belongs to the class-I aminoacyl-tRNA synthetase family.</text>
</comment>
<accession>A0ABV0A695</accession>
<evidence type="ECO:0000313" key="7">
    <source>
        <dbReference type="EMBL" id="MEN3238616.1"/>
    </source>
</evidence>
<dbReference type="PRINTS" id="PR00987">
    <property type="entry name" value="TRNASYNTHGLU"/>
</dbReference>
<keyword evidence="5" id="KW-0648">Protein biosynthesis</keyword>
<keyword evidence="8" id="KW-1185">Reference proteome</keyword>
<dbReference type="Gene3D" id="3.40.50.620">
    <property type="entry name" value="HUPs"/>
    <property type="match status" value="2"/>
</dbReference>
<organism evidence="7 8">
    <name type="scientific">Methylobacterium ajmalii</name>
    <dbReference type="NCBI Taxonomy" id="2738439"/>
    <lineage>
        <taxon>Bacteria</taxon>
        <taxon>Pseudomonadati</taxon>
        <taxon>Pseudomonadota</taxon>
        <taxon>Alphaproteobacteria</taxon>
        <taxon>Hyphomicrobiales</taxon>
        <taxon>Methylobacteriaceae</taxon>
        <taxon>Methylobacterium</taxon>
    </lineage>
</organism>
<reference evidence="7 8" key="1">
    <citation type="journal article" date="2023" name="PLoS ONE">
        <title>Complete genome assembly of Hawai'i environmental nontuberculous mycobacteria reveals unexpected co-isolation with methylobacteria.</title>
        <authorList>
            <person name="Hendrix J."/>
            <person name="Epperson L.E."/>
            <person name="Tong E.I."/>
            <person name="Chan Y.L."/>
            <person name="Hasan N.A."/>
            <person name="Dawrs S.N."/>
            <person name="Norton G.J."/>
            <person name="Virdi R."/>
            <person name="Crooks J.L."/>
            <person name="Chan E.D."/>
            <person name="Honda J.R."/>
            <person name="Strong M."/>
        </authorList>
    </citation>
    <scope>NUCLEOTIDE SEQUENCE [LARGE SCALE GENOMIC DNA]</scope>
    <source>
        <strain evidence="7 8">NJH_HI04-1</strain>
    </source>
</reference>
<dbReference type="PANTHER" id="PTHR43311:SF2">
    <property type="entry name" value="GLUTAMATE--TRNA LIGASE, MITOCHONDRIAL-RELATED"/>
    <property type="match status" value="1"/>
</dbReference>
<proteinExistence type="inferred from homology"/>
<gene>
    <name evidence="7" type="ORF">PUR29_34820</name>
</gene>
<evidence type="ECO:0000256" key="1">
    <source>
        <dbReference type="ARBA" id="ARBA00022598"/>
    </source>
</evidence>
<keyword evidence="3 5" id="KW-0067">ATP-binding</keyword>
<evidence type="ECO:0000313" key="8">
    <source>
        <dbReference type="Proteomes" id="UP001407347"/>
    </source>
</evidence>
<sequence>MRTALFSWLAAKATGGSFILRIDDTDQDRNNEAAVQPILDGLQWLGLTWDEFYRQSERSAIYAEAASLLMAQGLAREADNGAILLNLPADQMPRNWRDEVGGDMAVTGDMMKLIDGLPLIRGGDKLGQATYQFASIVDDYAMDVSFIVRGVDHIANTPKQIAIWQALELAGGKGKGLPKFAHVGLIFKEKRKMSKRDGAASVLEYRDRGYDPDAIFNFLLRLGWGPKEDNKANSVMNRERALELFLTAGNMRAANANFDGQKLDWFDRRFKGEKARAAAKAAA</sequence>
<feature type="domain" description="Glutamyl/glutaminyl-tRNA synthetase class Ib catalytic" evidence="6">
    <location>
        <begin position="2"/>
        <end position="76"/>
    </location>
</feature>
<dbReference type="SUPFAM" id="SSF52374">
    <property type="entry name" value="Nucleotidylyl transferase"/>
    <property type="match status" value="1"/>
</dbReference>
<name>A0ABV0A695_9HYPH</name>
<keyword evidence="4 5" id="KW-0030">Aminoacyl-tRNA synthetase</keyword>
<evidence type="ECO:0000256" key="2">
    <source>
        <dbReference type="ARBA" id="ARBA00022741"/>
    </source>
</evidence>
<dbReference type="EMBL" id="JAQYXP010000006">
    <property type="protein sequence ID" value="MEN3238616.1"/>
    <property type="molecule type" value="Genomic_DNA"/>
</dbReference>
<dbReference type="Pfam" id="PF00749">
    <property type="entry name" value="tRNA-synt_1c"/>
    <property type="match status" value="2"/>
</dbReference>
<dbReference type="PANTHER" id="PTHR43311">
    <property type="entry name" value="GLUTAMATE--TRNA LIGASE"/>
    <property type="match status" value="1"/>
</dbReference>
<dbReference type="Proteomes" id="UP001407347">
    <property type="component" value="Unassembled WGS sequence"/>
</dbReference>
<evidence type="ECO:0000256" key="5">
    <source>
        <dbReference type="RuleBase" id="RU363037"/>
    </source>
</evidence>
<keyword evidence="1 5" id="KW-0436">Ligase</keyword>
<dbReference type="InterPro" id="IPR020058">
    <property type="entry name" value="Glu/Gln-tRNA-synth_Ib_cat-dom"/>
</dbReference>
<keyword evidence="2 5" id="KW-0547">Nucleotide-binding</keyword>
<dbReference type="RefSeq" id="WP_346013820.1">
    <property type="nucleotide sequence ID" value="NZ_JAQYXP010000006.1"/>
</dbReference>
<protein>
    <submittedName>
        <fullName evidence="7">Glutamate--tRNA ligase family protein</fullName>
    </submittedName>
</protein>
<dbReference type="InterPro" id="IPR014729">
    <property type="entry name" value="Rossmann-like_a/b/a_fold"/>
</dbReference>
<dbReference type="InterPro" id="IPR049940">
    <property type="entry name" value="GluQ/Sye"/>
</dbReference>
<dbReference type="GO" id="GO:0016874">
    <property type="term" value="F:ligase activity"/>
    <property type="evidence" value="ECO:0007669"/>
    <property type="project" value="UniProtKB-KW"/>
</dbReference>
<comment type="caution">
    <text evidence="7">The sequence shown here is derived from an EMBL/GenBank/DDBJ whole genome shotgun (WGS) entry which is preliminary data.</text>
</comment>
<evidence type="ECO:0000256" key="3">
    <source>
        <dbReference type="ARBA" id="ARBA00022840"/>
    </source>
</evidence>
<evidence type="ECO:0000256" key="4">
    <source>
        <dbReference type="ARBA" id="ARBA00023146"/>
    </source>
</evidence>
<dbReference type="InterPro" id="IPR000924">
    <property type="entry name" value="Glu/Gln-tRNA-synth"/>
</dbReference>
<feature type="domain" description="Glutamyl/glutaminyl-tRNA synthetase class Ib catalytic" evidence="6">
    <location>
        <begin position="125"/>
        <end position="265"/>
    </location>
</feature>